<gene>
    <name evidence="3" type="ORF">KP014_17475</name>
    <name evidence="4" type="ORF">SAMN04487895_13113</name>
</gene>
<reference evidence="3 6" key="2">
    <citation type="submission" date="2021-06" db="EMBL/GenBank/DDBJ databases">
        <title>Whole genome sequence of Paenibacillus sophorae DSM23020 for comparative genomics.</title>
        <authorList>
            <person name="Kim M.-J."/>
            <person name="Lee G."/>
            <person name="Shin J.-H."/>
        </authorList>
    </citation>
    <scope>NUCLEOTIDE SEQUENCE [LARGE SCALE GENOMIC DNA]</scope>
    <source>
        <strain evidence="3 6">DSM 23020</strain>
    </source>
</reference>
<evidence type="ECO:0000313" key="5">
    <source>
        <dbReference type="Proteomes" id="UP000198809"/>
    </source>
</evidence>
<reference evidence="4 5" key="1">
    <citation type="submission" date="2016-10" db="EMBL/GenBank/DDBJ databases">
        <authorList>
            <person name="de Groot N.N."/>
        </authorList>
    </citation>
    <scope>NUCLEOTIDE SEQUENCE [LARGE SCALE GENOMIC DNA]</scope>
    <source>
        <strain evidence="4 5">CGMCC 1.10238</strain>
    </source>
</reference>
<feature type="transmembrane region" description="Helical" evidence="1">
    <location>
        <begin position="9"/>
        <end position="29"/>
    </location>
</feature>
<sequence>MKPQAIIKIAVDLIMTVLLPILMAFILTGQKVHEWLGTAMFVMFITHNVLNFKWYKNLWKGKYTAFRIFQTVVNLSVFICMIGLMVSGIMMSRYPFAFLSISGGMSFARELHMLASHWGFILMSVHVGLHWNMIMLMTRKAVKANPPSDIRKVILRVIAAAIAAYGVYAFIRHDIVSYLFLKIMFISFEFEQFPILFFTDYLAMMGLCICIAYYAAKGMQRISSPKRRRLKK</sequence>
<dbReference type="OrthoDB" id="9779183at2"/>
<dbReference type="RefSeq" id="WP_036590242.1">
    <property type="nucleotide sequence ID" value="NZ_CP076607.1"/>
</dbReference>
<keyword evidence="1" id="KW-1133">Transmembrane helix</keyword>
<feature type="transmembrane region" description="Helical" evidence="1">
    <location>
        <begin position="35"/>
        <end position="52"/>
    </location>
</feature>
<dbReference type="EMBL" id="FODH01000031">
    <property type="protein sequence ID" value="SEP21747.1"/>
    <property type="molecule type" value="Genomic_DNA"/>
</dbReference>
<keyword evidence="1" id="KW-0472">Membrane</keyword>
<keyword evidence="6" id="KW-1185">Reference proteome</keyword>
<evidence type="ECO:0000313" key="4">
    <source>
        <dbReference type="EMBL" id="SEP21747.1"/>
    </source>
</evidence>
<dbReference type="AlphaFoldDB" id="A0A1H8W2P7"/>
<dbReference type="STRING" id="1333845.SAMN04487895_13113"/>
<dbReference type="SUPFAM" id="SSF81342">
    <property type="entry name" value="Transmembrane di-heme cytochromes"/>
    <property type="match status" value="1"/>
</dbReference>
<dbReference type="GO" id="GO:0016020">
    <property type="term" value="C:membrane"/>
    <property type="evidence" value="ECO:0007669"/>
    <property type="project" value="InterPro"/>
</dbReference>
<evidence type="ECO:0000259" key="2">
    <source>
        <dbReference type="Pfam" id="PF14358"/>
    </source>
</evidence>
<keyword evidence="1" id="KW-0812">Transmembrane</keyword>
<dbReference type="InterPro" id="IPR025517">
    <property type="entry name" value="DUF4405"/>
</dbReference>
<dbReference type="InterPro" id="IPR016174">
    <property type="entry name" value="Di-haem_cyt_TM"/>
</dbReference>
<dbReference type="EMBL" id="CP076607">
    <property type="protein sequence ID" value="QWU13760.1"/>
    <property type="molecule type" value="Genomic_DNA"/>
</dbReference>
<accession>A0A1H8W2P7</accession>
<proteinExistence type="predicted"/>
<feature type="transmembrane region" description="Helical" evidence="1">
    <location>
        <begin position="72"/>
        <end position="91"/>
    </location>
</feature>
<feature type="transmembrane region" description="Helical" evidence="1">
    <location>
        <begin position="193"/>
        <end position="216"/>
    </location>
</feature>
<evidence type="ECO:0000256" key="1">
    <source>
        <dbReference type="SAM" id="Phobius"/>
    </source>
</evidence>
<feature type="transmembrane region" description="Helical" evidence="1">
    <location>
        <begin position="111"/>
        <end position="132"/>
    </location>
</feature>
<protein>
    <submittedName>
        <fullName evidence="3">DUF4405 domain-containing protein</fullName>
    </submittedName>
</protein>
<name>A0A1H8W2P7_9BACL</name>
<evidence type="ECO:0000313" key="6">
    <source>
        <dbReference type="Proteomes" id="UP000683429"/>
    </source>
</evidence>
<dbReference type="Proteomes" id="UP000683429">
    <property type="component" value="Chromosome"/>
</dbReference>
<feature type="transmembrane region" description="Helical" evidence="1">
    <location>
        <begin position="153"/>
        <end position="173"/>
    </location>
</feature>
<organism evidence="4 5">
    <name type="scientific">Paenibacillus sophorae</name>
    <dbReference type="NCBI Taxonomy" id="1333845"/>
    <lineage>
        <taxon>Bacteria</taxon>
        <taxon>Bacillati</taxon>
        <taxon>Bacillota</taxon>
        <taxon>Bacilli</taxon>
        <taxon>Bacillales</taxon>
        <taxon>Paenibacillaceae</taxon>
        <taxon>Paenibacillus</taxon>
    </lineage>
</organism>
<dbReference type="Proteomes" id="UP000198809">
    <property type="component" value="Unassembled WGS sequence"/>
</dbReference>
<dbReference type="Pfam" id="PF14358">
    <property type="entry name" value="DUF4405"/>
    <property type="match status" value="1"/>
</dbReference>
<evidence type="ECO:0000313" key="3">
    <source>
        <dbReference type="EMBL" id="QWU13760.1"/>
    </source>
</evidence>
<feature type="domain" description="Flavinylation-associated cytochrome" evidence="2">
    <location>
        <begin position="72"/>
        <end position="131"/>
    </location>
</feature>
<dbReference type="GO" id="GO:0022904">
    <property type="term" value="P:respiratory electron transport chain"/>
    <property type="evidence" value="ECO:0007669"/>
    <property type="project" value="InterPro"/>
</dbReference>